<organism evidence="2 3">
    <name type="scientific">Hondaea fermentalgiana</name>
    <dbReference type="NCBI Taxonomy" id="2315210"/>
    <lineage>
        <taxon>Eukaryota</taxon>
        <taxon>Sar</taxon>
        <taxon>Stramenopiles</taxon>
        <taxon>Bigyra</taxon>
        <taxon>Labyrinthulomycetes</taxon>
        <taxon>Thraustochytrida</taxon>
        <taxon>Thraustochytriidae</taxon>
        <taxon>Hondaea</taxon>
    </lineage>
</organism>
<evidence type="ECO:0000256" key="1">
    <source>
        <dbReference type="SAM" id="MobiDB-lite"/>
    </source>
</evidence>
<comment type="caution">
    <text evidence="2">The sequence shown here is derived from an EMBL/GenBank/DDBJ whole genome shotgun (WGS) entry which is preliminary data.</text>
</comment>
<keyword evidence="3" id="KW-1185">Reference proteome</keyword>
<proteinExistence type="predicted"/>
<dbReference type="EMBL" id="BEYU01000748">
    <property type="protein sequence ID" value="GBG16055.1"/>
    <property type="molecule type" value="Genomic_DNA"/>
</dbReference>
<gene>
    <name evidence="2" type="ORF">FCC1311_115522</name>
</gene>
<evidence type="ECO:0000313" key="2">
    <source>
        <dbReference type="EMBL" id="GBG16055.1"/>
    </source>
</evidence>
<dbReference type="AlphaFoldDB" id="A0A2R5FDS8"/>
<sequence length="210" mass="23784">MDIPGEIDINTEIQRLFRLQKEGRPLDTPAGRGMDKRYVATLREAIDQNLTKDETLDYFRSKWGATEAALTALGGPKPSKFLQDKTIINKWAQMRRARQSAGHGQATQNTQSSTQSSTQGSTQGSTQAERAPKRKRHRLDPRYIATLQEALEQSLTTMDALHFFREKWGQTEADWNAMPGDKPASFPDDKQLKTKLANMKHALKKQRSEV</sequence>
<reference evidence="2 3" key="1">
    <citation type="submission" date="2017-12" db="EMBL/GenBank/DDBJ databases">
        <title>Sequencing, de novo assembly and annotation of complete genome of a new Thraustochytrid species, strain FCC1311.</title>
        <authorList>
            <person name="Sedici K."/>
            <person name="Godart F."/>
            <person name="Aiese Cigliano R."/>
            <person name="Sanseverino W."/>
            <person name="Barakat M."/>
            <person name="Ortet P."/>
            <person name="Marechal E."/>
            <person name="Cagnac O."/>
            <person name="Amato A."/>
        </authorList>
    </citation>
    <scope>NUCLEOTIDE SEQUENCE [LARGE SCALE GENOMIC DNA]</scope>
</reference>
<name>A0A2R5FDS8_9STRA</name>
<feature type="region of interest" description="Disordered" evidence="1">
    <location>
        <begin position="95"/>
        <end position="140"/>
    </location>
</feature>
<dbReference type="Proteomes" id="UP000241890">
    <property type="component" value="Unassembled WGS sequence"/>
</dbReference>
<protein>
    <submittedName>
        <fullName evidence="2">Uncharacterized protein</fullName>
    </submittedName>
</protein>
<dbReference type="InParanoid" id="A0A2R5FDS8"/>
<feature type="compositionally biased region" description="Low complexity" evidence="1">
    <location>
        <begin position="107"/>
        <end position="127"/>
    </location>
</feature>
<accession>A0A2R5FDS8</accession>
<evidence type="ECO:0000313" key="3">
    <source>
        <dbReference type="Proteomes" id="UP000241890"/>
    </source>
</evidence>